<dbReference type="PANTHER" id="PTHR44591">
    <property type="entry name" value="STRESS RESPONSE REGULATOR PROTEIN 1"/>
    <property type="match status" value="1"/>
</dbReference>
<dbReference type="AlphaFoldDB" id="A0A3A1WXA2"/>
<keyword evidence="1 2" id="KW-0597">Phosphoprotein</keyword>
<dbReference type="Proteomes" id="UP000265750">
    <property type="component" value="Unassembled WGS sequence"/>
</dbReference>
<dbReference type="SMART" id="SM00448">
    <property type="entry name" value="REC"/>
    <property type="match status" value="1"/>
</dbReference>
<dbReference type="InterPro" id="IPR050595">
    <property type="entry name" value="Bact_response_regulator"/>
</dbReference>
<comment type="caution">
    <text evidence="5">The sequence shown here is derived from an EMBL/GenBank/DDBJ whole genome shotgun (WGS) entry which is preliminary data.</text>
</comment>
<dbReference type="EMBL" id="QYRN01000001">
    <property type="protein sequence ID" value="RIY03359.1"/>
    <property type="molecule type" value="Genomic_DNA"/>
</dbReference>
<sequence>MPARRGWSGPSSCPPSRSRKYRTLPLPDRSLPAGLRVFAVEDESLVAMQLEDMLEELGCVLVGLAMRVRRAMEMLDRGEAIDVAILDVNIAGEKVFPVAERLHEAGVPFLFATGYGRAGLEGQWLDRPVVQKPYTPDQIAAAILEARAGTMAG</sequence>
<reference evidence="6" key="1">
    <citation type="submission" date="2018-09" db="EMBL/GenBank/DDBJ databases">
        <authorList>
            <person name="Tuo L."/>
        </authorList>
    </citation>
    <scope>NUCLEOTIDE SEQUENCE [LARGE SCALE GENOMIC DNA]</scope>
    <source>
        <strain evidence="6">M2BS4Y-1</strain>
    </source>
</reference>
<dbReference type="InterPro" id="IPR011006">
    <property type="entry name" value="CheY-like_superfamily"/>
</dbReference>
<feature type="region of interest" description="Disordered" evidence="3">
    <location>
        <begin position="1"/>
        <end position="25"/>
    </location>
</feature>
<feature type="domain" description="Response regulatory" evidence="4">
    <location>
        <begin position="36"/>
        <end position="147"/>
    </location>
</feature>
<feature type="modified residue" description="4-aspartylphosphate" evidence="2">
    <location>
        <position position="87"/>
    </location>
</feature>
<dbReference type="InterPro" id="IPR001789">
    <property type="entry name" value="Sig_transdc_resp-reg_receiver"/>
</dbReference>
<keyword evidence="6" id="KW-1185">Reference proteome</keyword>
<feature type="compositionally biased region" description="Low complexity" evidence="3">
    <location>
        <begin position="1"/>
        <end position="16"/>
    </location>
</feature>
<evidence type="ECO:0000256" key="1">
    <source>
        <dbReference type="ARBA" id="ARBA00022553"/>
    </source>
</evidence>
<dbReference type="Gene3D" id="3.40.50.2300">
    <property type="match status" value="1"/>
</dbReference>
<dbReference type="PROSITE" id="PS50110">
    <property type="entry name" value="RESPONSE_REGULATORY"/>
    <property type="match status" value="1"/>
</dbReference>
<protein>
    <submittedName>
        <fullName evidence="5">Response regulator</fullName>
    </submittedName>
</protein>
<gene>
    <name evidence="5" type="ORF">D3218_00905</name>
</gene>
<dbReference type="SUPFAM" id="SSF52172">
    <property type="entry name" value="CheY-like"/>
    <property type="match status" value="1"/>
</dbReference>
<organism evidence="5 6">
    <name type="scientific">Aureimonas flava</name>
    <dbReference type="NCBI Taxonomy" id="2320271"/>
    <lineage>
        <taxon>Bacteria</taxon>
        <taxon>Pseudomonadati</taxon>
        <taxon>Pseudomonadota</taxon>
        <taxon>Alphaproteobacteria</taxon>
        <taxon>Hyphomicrobiales</taxon>
        <taxon>Aurantimonadaceae</taxon>
        <taxon>Aureimonas</taxon>
    </lineage>
</organism>
<proteinExistence type="predicted"/>
<evidence type="ECO:0000259" key="4">
    <source>
        <dbReference type="PROSITE" id="PS50110"/>
    </source>
</evidence>
<evidence type="ECO:0000313" key="5">
    <source>
        <dbReference type="EMBL" id="RIY03359.1"/>
    </source>
</evidence>
<accession>A0A3A1WXA2</accession>
<dbReference type="Pfam" id="PF00072">
    <property type="entry name" value="Response_reg"/>
    <property type="match status" value="1"/>
</dbReference>
<evidence type="ECO:0000256" key="3">
    <source>
        <dbReference type="SAM" id="MobiDB-lite"/>
    </source>
</evidence>
<name>A0A3A1WXA2_9HYPH</name>
<dbReference type="PANTHER" id="PTHR44591:SF24">
    <property type="entry name" value="PROTEIN-GLUTAMATE METHYLESTERASE_PROTEIN-GLUTAMINE GLUTAMINASE 1"/>
    <property type="match status" value="1"/>
</dbReference>
<evidence type="ECO:0000256" key="2">
    <source>
        <dbReference type="PROSITE-ProRule" id="PRU00169"/>
    </source>
</evidence>
<evidence type="ECO:0000313" key="6">
    <source>
        <dbReference type="Proteomes" id="UP000265750"/>
    </source>
</evidence>
<dbReference type="OrthoDB" id="582170at2"/>
<dbReference type="GO" id="GO:0000160">
    <property type="term" value="P:phosphorelay signal transduction system"/>
    <property type="evidence" value="ECO:0007669"/>
    <property type="project" value="InterPro"/>
</dbReference>